<organism evidence="2 3">
    <name type="scientific">Plebeiibacterium marinum</name>
    <dbReference type="NCBI Taxonomy" id="2992111"/>
    <lineage>
        <taxon>Bacteria</taxon>
        <taxon>Pseudomonadati</taxon>
        <taxon>Bacteroidota</taxon>
        <taxon>Bacteroidia</taxon>
        <taxon>Marinilabiliales</taxon>
        <taxon>Marinilabiliaceae</taxon>
        <taxon>Plebeiibacterium</taxon>
    </lineage>
</organism>
<proteinExistence type="predicted"/>
<dbReference type="Pfam" id="PF18990">
    <property type="entry name" value="DUF5723"/>
    <property type="match status" value="1"/>
</dbReference>
<sequence length="478" mass="52732">MIFNKYIRAVIVFATLLYGVNLSAQSPLSTYYLECLPQVNISNPAMMPRANTYISIPSVYAGIHTDLAAEDLLQKQNGQWVTPIDKSFNYDDLYTSIGKSSALSSEISIAPIGFGFRTGERGYFTFSFAEKISARINIASDFFEIADKGLPVNTTLDLSRTGEKLMAYKEISLGYAHKIDEKLTVGIHVKPLFGQVASLSEIDNFVIKTGLEEYTLNVKGNIYASAPLEVEEGEDGFADNVEFQDLEDSEYNSKYGSGFKNSGIAFDLGGVYAYSDKIVFSAALNNLGFIKWKEDLHSQSFSGEYKFTGADVGVLTLDSIGEMFENEMDSITDVLQGETGNKKFSTGLTPSLYIGGQYKVNHAVSLGLLSRSTFEKYNFRQEFNLSANFNPYSFVTASINYNKEINGSSAIGLALALKGGPIQFYIVADHIPFKYHTIEDDGTSYPAPLHMESFSLMTGINFVFGAKGFKNKSMIAHR</sequence>
<dbReference type="InterPro" id="IPR043781">
    <property type="entry name" value="DUF5723"/>
</dbReference>
<evidence type="ECO:0000313" key="3">
    <source>
        <dbReference type="Proteomes" id="UP001207408"/>
    </source>
</evidence>
<dbReference type="EMBL" id="JAPDPI010000022">
    <property type="protein sequence ID" value="MCW3806272.1"/>
    <property type="molecule type" value="Genomic_DNA"/>
</dbReference>
<keyword evidence="3" id="KW-1185">Reference proteome</keyword>
<feature type="domain" description="DUF5723" evidence="1">
    <location>
        <begin position="44"/>
        <end position="429"/>
    </location>
</feature>
<comment type="caution">
    <text evidence="2">The sequence shown here is derived from an EMBL/GenBank/DDBJ whole genome shotgun (WGS) entry which is preliminary data.</text>
</comment>
<name>A0AAE3SK57_9BACT</name>
<dbReference type="AlphaFoldDB" id="A0AAE3SK57"/>
<evidence type="ECO:0000259" key="1">
    <source>
        <dbReference type="Pfam" id="PF18990"/>
    </source>
</evidence>
<reference evidence="2" key="1">
    <citation type="submission" date="2022-10" db="EMBL/GenBank/DDBJ databases">
        <authorList>
            <person name="Yu W.X."/>
        </authorList>
    </citation>
    <scope>NUCLEOTIDE SEQUENCE</scope>
    <source>
        <strain evidence="2">D04</strain>
    </source>
</reference>
<protein>
    <submittedName>
        <fullName evidence="2">DUF5723 family protein</fullName>
    </submittedName>
</protein>
<evidence type="ECO:0000313" key="2">
    <source>
        <dbReference type="EMBL" id="MCW3806272.1"/>
    </source>
</evidence>
<accession>A0AAE3SK57</accession>
<dbReference type="RefSeq" id="WP_301199644.1">
    <property type="nucleotide sequence ID" value="NZ_JAPDPI010000022.1"/>
</dbReference>
<dbReference type="Proteomes" id="UP001207408">
    <property type="component" value="Unassembled WGS sequence"/>
</dbReference>
<gene>
    <name evidence="2" type="ORF">OM074_11610</name>
</gene>